<dbReference type="InterPro" id="IPR005025">
    <property type="entry name" value="FMN_Rdtase-like_dom"/>
</dbReference>
<dbReference type="AlphaFoldDB" id="A0A7Y9S8U0"/>
<dbReference type="Proteomes" id="UP000521748">
    <property type="component" value="Unassembled WGS sequence"/>
</dbReference>
<name>A0A7Y9S8U0_9MICC</name>
<dbReference type="GO" id="GO:0016491">
    <property type="term" value="F:oxidoreductase activity"/>
    <property type="evidence" value="ECO:0007669"/>
    <property type="project" value="InterPro"/>
</dbReference>
<dbReference type="EMBL" id="JACBYQ010000002">
    <property type="protein sequence ID" value="NYE95677.1"/>
    <property type="molecule type" value="Genomic_DNA"/>
</dbReference>
<dbReference type="InterPro" id="IPR029039">
    <property type="entry name" value="Flavoprotein-like_sf"/>
</dbReference>
<dbReference type="RefSeq" id="WP_179389430.1">
    <property type="nucleotide sequence ID" value="NZ_JACBYQ010000002.1"/>
</dbReference>
<feature type="domain" description="NADPH-dependent FMN reductase-like" evidence="1">
    <location>
        <begin position="4"/>
        <end position="155"/>
    </location>
</feature>
<reference evidence="2 3" key="1">
    <citation type="submission" date="2020-07" db="EMBL/GenBank/DDBJ databases">
        <title>Sequencing the genomes of 1000 actinobacteria strains.</title>
        <authorList>
            <person name="Klenk H.-P."/>
        </authorList>
    </citation>
    <scope>NUCLEOTIDE SEQUENCE [LARGE SCALE GENOMIC DNA]</scope>
    <source>
        <strain evidence="2 3">DSM 102047</strain>
    </source>
</reference>
<dbReference type="SUPFAM" id="SSF52218">
    <property type="entry name" value="Flavoproteins"/>
    <property type="match status" value="1"/>
</dbReference>
<accession>A0A7Y9S8U0</accession>
<dbReference type="PANTHER" id="PTHR30543">
    <property type="entry name" value="CHROMATE REDUCTASE"/>
    <property type="match status" value="1"/>
</dbReference>
<proteinExistence type="predicted"/>
<dbReference type="Gene3D" id="3.40.50.360">
    <property type="match status" value="1"/>
</dbReference>
<dbReference type="Pfam" id="PF03358">
    <property type="entry name" value="FMN_red"/>
    <property type="match status" value="1"/>
</dbReference>
<evidence type="ECO:0000313" key="3">
    <source>
        <dbReference type="Proteomes" id="UP000521748"/>
    </source>
</evidence>
<gene>
    <name evidence="2" type="ORF">FHU41_001927</name>
</gene>
<dbReference type="PANTHER" id="PTHR30543:SF21">
    <property type="entry name" value="NAD(P)H-DEPENDENT FMN REDUCTASE LOT6"/>
    <property type="match status" value="1"/>
</dbReference>
<comment type="caution">
    <text evidence="2">The sequence shown here is derived from an EMBL/GenBank/DDBJ whole genome shotgun (WGS) entry which is preliminary data.</text>
</comment>
<evidence type="ECO:0000313" key="2">
    <source>
        <dbReference type="EMBL" id="NYE95677.1"/>
    </source>
</evidence>
<evidence type="ECO:0000259" key="1">
    <source>
        <dbReference type="Pfam" id="PF03358"/>
    </source>
</evidence>
<protein>
    <submittedName>
        <fullName evidence="2">NAD(P)H-dependent FMN reductase</fullName>
    </submittedName>
</protein>
<dbReference type="InterPro" id="IPR050712">
    <property type="entry name" value="NAD(P)H-dep_reductase"/>
</dbReference>
<sequence length="199" mass="21122">MSFRILLISGSVRLGSVNSAVLATAAELAQTGLAHTGLAQTEPAVKDVETSIYQGLATLPHFNPDLDREPLPEPVAELRNQIANADALLFSTPEYAGAMPGALKNLLEWTIGGTEISDKPSGWINPSSNPGRAERTYLSLRTVLEYTEARLIEGACLTAPTPRSVIDQQGIVQDLAVRESITKALIALWLASASEGDGS</sequence>
<dbReference type="GO" id="GO:0010181">
    <property type="term" value="F:FMN binding"/>
    <property type="evidence" value="ECO:0007669"/>
    <property type="project" value="TreeGrafter"/>
</dbReference>
<keyword evidence="3" id="KW-1185">Reference proteome</keyword>
<organism evidence="2 3">
    <name type="scientific">Psychromicrobium silvestre</name>
    <dbReference type="NCBI Taxonomy" id="1645614"/>
    <lineage>
        <taxon>Bacteria</taxon>
        <taxon>Bacillati</taxon>
        <taxon>Actinomycetota</taxon>
        <taxon>Actinomycetes</taxon>
        <taxon>Micrococcales</taxon>
        <taxon>Micrococcaceae</taxon>
        <taxon>Psychromicrobium</taxon>
    </lineage>
</organism>
<dbReference type="GO" id="GO:0005829">
    <property type="term" value="C:cytosol"/>
    <property type="evidence" value="ECO:0007669"/>
    <property type="project" value="TreeGrafter"/>
</dbReference>